<dbReference type="FunFam" id="3.90.870.10:FF:000008">
    <property type="entry name" value="Threonylcarbamoyl-AMP synthase"/>
    <property type="match status" value="1"/>
</dbReference>
<comment type="catalytic activity">
    <reaction evidence="12 13">
        <text>L-threonine + hydrogencarbonate + ATP = L-threonylcarbamoyladenylate + diphosphate + H2O</text>
        <dbReference type="Rhea" id="RHEA:36407"/>
        <dbReference type="ChEBI" id="CHEBI:15377"/>
        <dbReference type="ChEBI" id="CHEBI:17544"/>
        <dbReference type="ChEBI" id="CHEBI:30616"/>
        <dbReference type="ChEBI" id="CHEBI:33019"/>
        <dbReference type="ChEBI" id="CHEBI:57926"/>
        <dbReference type="ChEBI" id="CHEBI:73682"/>
        <dbReference type="EC" id="2.7.7.87"/>
    </reaction>
</comment>
<evidence type="ECO:0000256" key="14">
    <source>
        <dbReference type="PIRSR" id="PIRSR004930-1"/>
    </source>
</evidence>
<evidence type="ECO:0000259" key="15">
    <source>
        <dbReference type="PROSITE" id="PS51163"/>
    </source>
</evidence>
<dbReference type="PROSITE" id="PS51163">
    <property type="entry name" value="YRDC"/>
    <property type="match status" value="1"/>
</dbReference>
<dbReference type="GO" id="GO:0006450">
    <property type="term" value="P:regulation of translational fidelity"/>
    <property type="evidence" value="ECO:0007669"/>
    <property type="project" value="TreeGrafter"/>
</dbReference>
<feature type="domain" description="YrdC-like" evidence="15">
    <location>
        <begin position="14"/>
        <end position="200"/>
    </location>
</feature>
<keyword evidence="17" id="KW-1185">Reference proteome</keyword>
<keyword evidence="6 13" id="KW-0808">Transferase</keyword>
<feature type="binding site" evidence="14">
    <location>
        <position position="239"/>
    </location>
    <ligand>
        <name>ATP</name>
        <dbReference type="ChEBI" id="CHEBI:30616"/>
    </ligand>
</feature>
<feature type="binding site" evidence="14">
    <location>
        <position position="182"/>
    </location>
    <ligand>
        <name>L-threonine</name>
        <dbReference type="ChEBI" id="CHEBI:57926"/>
    </ligand>
</feature>
<evidence type="ECO:0000313" key="17">
    <source>
        <dbReference type="Proteomes" id="UP000184088"/>
    </source>
</evidence>
<evidence type="ECO:0000256" key="3">
    <source>
        <dbReference type="ARBA" id="ARBA00012584"/>
    </source>
</evidence>
<evidence type="ECO:0000256" key="7">
    <source>
        <dbReference type="ARBA" id="ARBA00022694"/>
    </source>
</evidence>
<feature type="binding site" evidence="14">
    <location>
        <position position="152"/>
    </location>
    <ligand>
        <name>ATP</name>
        <dbReference type="ChEBI" id="CHEBI:30616"/>
    </ligand>
</feature>
<protein>
    <recommendedName>
        <fullName evidence="4 13">Threonylcarbamoyl-AMP synthase</fullName>
        <shortName evidence="13">TC-AMP synthase</shortName>
        <ecNumber evidence="3 13">2.7.7.87</ecNumber>
    </recommendedName>
    <alternativeName>
        <fullName evidence="11 13">L-threonylcarbamoyladenylate synthase</fullName>
    </alternativeName>
</protein>
<dbReference type="OrthoDB" id="9814580at2"/>
<name>A0A1M4UP81_9THEO</name>
<comment type="similarity">
    <text evidence="2 13">Belongs to the SUA5 family.</text>
</comment>
<dbReference type="InterPro" id="IPR005145">
    <property type="entry name" value="Sua5_C"/>
</dbReference>
<dbReference type="STRING" id="1121256.SAMN02746089_00471"/>
<keyword evidence="7 13" id="KW-0819">tRNA processing</keyword>
<evidence type="ECO:0000256" key="5">
    <source>
        <dbReference type="ARBA" id="ARBA00022490"/>
    </source>
</evidence>
<evidence type="ECO:0000256" key="8">
    <source>
        <dbReference type="ARBA" id="ARBA00022695"/>
    </source>
</evidence>
<evidence type="ECO:0000313" key="16">
    <source>
        <dbReference type="EMBL" id="SHE58467.1"/>
    </source>
</evidence>
<feature type="binding site" evidence="14">
    <location>
        <position position="68"/>
    </location>
    <ligand>
        <name>L-threonine</name>
        <dbReference type="ChEBI" id="CHEBI:57926"/>
    </ligand>
</feature>
<dbReference type="PANTHER" id="PTHR17490:SF16">
    <property type="entry name" value="THREONYLCARBAMOYL-AMP SYNTHASE"/>
    <property type="match status" value="1"/>
</dbReference>
<evidence type="ECO:0000256" key="13">
    <source>
        <dbReference type="PIRNR" id="PIRNR004930"/>
    </source>
</evidence>
<keyword evidence="10 13" id="KW-0067">ATP-binding</keyword>
<reference evidence="16 17" key="1">
    <citation type="submission" date="2016-11" db="EMBL/GenBank/DDBJ databases">
        <authorList>
            <person name="Jaros S."/>
            <person name="Januszkiewicz K."/>
            <person name="Wedrychowicz H."/>
        </authorList>
    </citation>
    <scope>NUCLEOTIDE SEQUENCE [LARGE SCALE GENOMIC DNA]</scope>
    <source>
        <strain evidence="16 17">DSM 17918</strain>
    </source>
</reference>
<feature type="binding site" evidence="14">
    <location>
        <position position="36"/>
    </location>
    <ligand>
        <name>L-threonine</name>
        <dbReference type="ChEBI" id="CHEBI:57926"/>
    </ligand>
</feature>
<accession>A0A1M4UP81</accession>
<dbReference type="SUPFAM" id="SSF55821">
    <property type="entry name" value="YrdC/RibB"/>
    <property type="match status" value="1"/>
</dbReference>
<dbReference type="EMBL" id="FQVH01000003">
    <property type="protein sequence ID" value="SHE58467.1"/>
    <property type="molecule type" value="Genomic_DNA"/>
</dbReference>
<dbReference type="RefSeq" id="WP_073341496.1">
    <property type="nucleotide sequence ID" value="NZ_FQVH01000003.1"/>
</dbReference>
<dbReference type="GO" id="GO:0003725">
    <property type="term" value="F:double-stranded RNA binding"/>
    <property type="evidence" value="ECO:0007669"/>
    <property type="project" value="UniProtKB-UniRule"/>
</dbReference>
<evidence type="ECO:0000256" key="12">
    <source>
        <dbReference type="ARBA" id="ARBA00048366"/>
    </source>
</evidence>
<dbReference type="PANTHER" id="PTHR17490">
    <property type="entry name" value="SUA5"/>
    <property type="match status" value="1"/>
</dbReference>
<dbReference type="Proteomes" id="UP000184088">
    <property type="component" value="Unassembled WGS sequence"/>
</dbReference>
<evidence type="ECO:0000256" key="10">
    <source>
        <dbReference type="ARBA" id="ARBA00022840"/>
    </source>
</evidence>
<dbReference type="GO" id="GO:0000049">
    <property type="term" value="F:tRNA binding"/>
    <property type="evidence" value="ECO:0007669"/>
    <property type="project" value="TreeGrafter"/>
</dbReference>
<keyword evidence="8 13" id="KW-0548">Nucleotidyltransferase</keyword>
<dbReference type="GO" id="GO:0005524">
    <property type="term" value="F:ATP binding"/>
    <property type="evidence" value="ECO:0007669"/>
    <property type="project" value="UniProtKB-UniRule"/>
</dbReference>
<dbReference type="PIRSF" id="PIRSF004930">
    <property type="entry name" value="Tln_factor_SUA5"/>
    <property type="match status" value="1"/>
</dbReference>
<comment type="subcellular location">
    <subcellularLocation>
        <location evidence="1 13">Cytoplasm</location>
    </subcellularLocation>
</comment>
<feature type="binding site" evidence="14">
    <location>
        <position position="142"/>
    </location>
    <ligand>
        <name>L-threonine</name>
        <dbReference type="ChEBI" id="CHEBI:57926"/>
    </ligand>
</feature>
<evidence type="ECO:0000256" key="6">
    <source>
        <dbReference type="ARBA" id="ARBA00022679"/>
    </source>
</evidence>
<feature type="binding site" evidence="14">
    <location>
        <position position="196"/>
    </location>
    <ligand>
        <name>ATP</name>
        <dbReference type="ChEBI" id="CHEBI:30616"/>
    </ligand>
</feature>
<evidence type="ECO:0000256" key="4">
    <source>
        <dbReference type="ARBA" id="ARBA00015492"/>
    </source>
</evidence>
<dbReference type="InterPro" id="IPR017945">
    <property type="entry name" value="DHBP_synth_RibB-like_a/b_dom"/>
</dbReference>
<dbReference type="FunFam" id="3.40.50.11030:FF:000001">
    <property type="entry name" value="Threonylcarbamoyl-AMP synthase"/>
    <property type="match status" value="1"/>
</dbReference>
<dbReference type="InterPro" id="IPR038385">
    <property type="entry name" value="Sua5/YwlC_C"/>
</dbReference>
<dbReference type="GO" id="GO:0061710">
    <property type="term" value="F:L-threonylcarbamoyladenylate synthase"/>
    <property type="evidence" value="ECO:0007669"/>
    <property type="project" value="UniProtKB-EC"/>
</dbReference>
<sequence length="350" mass="38174">MTKIFRVSKEQPEVDVLREAAKYILNGGIVAFPTETVYGLGANALNPLAVRKIFEAKGRPQDNPLIVHISDIEDVYKYAQKVPDNARTLMDKFWPGPMTLVFKKKNIIPDVITAGLDSVGIRIPSHPVARAFIKECGVPIAAPSANISGKPSPTKAEHVLEDLNGKIDAIIDGGSCDVGVESTVIDVTQSVPMILRPGGITSEQIRDAIGEVAIDPTIKGEVMKEDFRPRAPGMKYKHYSPEAEVYIVKGRIDEVVKKINALAEKDLSEGKKVGIMATAQTHKMYKYGKIVVVGDREDALGIARNLFDVLREFDNAGVDIIYAEAIDEEGLGLAIMNRLVKAAGYKILNL</sequence>
<keyword evidence="9 13" id="KW-0547">Nucleotide-binding</keyword>
<dbReference type="Pfam" id="PF01300">
    <property type="entry name" value="Sua5_yciO_yrdC"/>
    <property type="match status" value="1"/>
</dbReference>
<dbReference type="Gene3D" id="3.40.50.11030">
    <property type="entry name" value="Threonylcarbamoyl-AMP synthase, C-terminal domain"/>
    <property type="match status" value="1"/>
</dbReference>
<feature type="binding site" evidence="14">
    <location>
        <position position="144"/>
    </location>
    <ligand>
        <name>ATP</name>
        <dbReference type="ChEBI" id="CHEBI:30616"/>
    </ligand>
</feature>
<evidence type="ECO:0000256" key="2">
    <source>
        <dbReference type="ARBA" id="ARBA00007663"/>
    </source>
</evidence>
<dbReference type="InterPro" id="IPR050156">
    <property type="entry name" value="TC-AMP_synthase_SUA5"/>
</dbReference>
<dbReference type="NCBIfam" id="TIGR00057">
    <property type="entry name" value="L-threonylcarbamoyladenylate synthase"/>
    <property type="match status" value="1"/>
</dbReference>
<dbReference type="InterPro" id="IPR010923">
    <property type="entry name" value="T(6)A37_SUA5"/>
</dbReference>
<evidence type="ECO:0000256" key="9">
    <source>
        <dbReference type="ARBA" id="ARBA00022741"/>
    </source>
</evidence>
<feature type="binding site" evidence="14">
    <location>
        <position position="59"/>
    </location>
    <ligand>
        <name>ATP</name>
        <dbReference type="ChEBI" id="CHEBI:30616"/>
    </ligand>
</feature>
<dbReference type="InterPro" id="IPR006070">
    <property type="entry name" value="Sua5-like_dom"/>
</dbReference>
<keyword evidence="5 13" id="KW-0963">Cytoplasm</keyword>
<dbReference type="GO" id="GO:0008033">
    <property type="term" value="P:tRNA processing"/>
    <property type="evidence" value="ECO:0007669"/>
    <property type="project" value="UniProtKB-KW"/>
</dbReference>
<dbReference type="AlphaFoldDB" id="A0A1M4UP81"/>
<dbReference type="EC" id="2.7.7.87" evidence="3 13"/>
<organism evidence="16 17">
    <name type="scientific">Caldanaerobius fijiensis DSM 17918</name>
    <dbReference type="NCBI Taxonomy" id="1121256"/>
    <lineage>
        <taxon>Bacteria</taxon>
        <taxon>Bacillati</taxon>
        <taxon>Bacillota</taxon>
        <taxon>Clostridia</taxon>
        <taxon>Thermoanaerobacterales</taxon>
        <taxon>Thermoanaerobacteraceae</taxon>
        <taxon>Caldanaerobius</taxon>
    </lineage>
</organism>
<dbReference type="GO" id="GO:0005737">
    <property type="term" value="C:cytoplasm"/>
    <property type="evidence" value="ECO:0007669"/>
    <property type="project" value="UniProtKB-SubCell"/>
</dbReference>
<dbReference type="Gene3D" id="3.90.870.10">
    <property type="entry name" value="DHBP synthase"/>
    <property type="match status" value="1"/>
</dbReference>
<proteinExistence type="inferred from homology"/>
<feature type="binding site" evidence="14">
    <location>
        <position position="63"/>
    </location>
    <ligand>
        <name>ATP</name>
        <dbReference type="ChEBI" id="CHEBI:30616"/>
    </ligand>
</feature>
<feature type="binding site" evidence="14">
    <location>
        <position position="122"/>
    </location>
    <ligand>
        <name>L-threonine</name>
        <dbReference type="ChEBI" id="CHEBI:57926"/>
    </ligand>
</feature>
<evidence type="ECO:0000256" key="1">
    <source>
        <dbReference type="ARBA" id="ARBA00004496"/>
    </source>
</evidence>
<gene>
    <name evidence="16" type="ORF">SAMN02746089_00471</name>
</gene>
<comment type="function">
    <text evidence="13">Required for the formation of a threonylcarbamoyl group on adenosine at position 37 (t(6)A37) in tRNAs that read codons beginning with adenine.</text>
</comment>
<dbReference type="Pfam" id="PF03481">
    <property type="entry name" value="Sua5_C"/>
    <property type="match status" value="1"/>
</dbReference>
<evidence type="ECO:0000256" key="11">
    <source>
        <dbReference type="ARBA" id="ARBA00029774"/>
    </source>
</evidence>